<evidence type="ECO:0000256" key="6">
    <source>
        <dbReference type="SAM" id="MobiDB-lite"/>
    </source>
</evidence>
<comment type="subcellular location">
    <subcellularLocation>
        <location evidence="4 5">Nucleus</location>
    </subcellularLocation>
</comment>
<dbReference type="AlphaFoldDB" id="A0A8H8CQ81"/>
<dbReference type="PROSITE" id="PS00027">
    <property type="entry name" value="HOMEOBOX_1"/>
    <property type="match status" value="2"/>
</dbReference>
<feature type="compositionally biased region" description="Low complexity" evidence="6">
    <location>
        <begin position="11"/>
        <end position="28"/>
    </location>
</feature>
<dbReference type="InterPro" id="IPR017970">
    <property type="entry name" value="Homeobox_CS"/>
</dbReference>
<dbReference type="CDD" id="cd00086">
    <property type="entry name" value="homeodomain"/>
    <property type="match status" value="3"/>
</dbReference>
<comment type="caution">
    <text evidence="8">The sequence shown here is derived from an EMBL/GenBank/DDBJ whole genome shotgun (WGS) entry which is preliminary data.</text>
</comment>
<feature type="region of interest" description="Disordered" evidence="6">
    <location>
        <begin position="76"/>
        <end position="104"/>
    </location>
</feature>
<dbReference type="Gene3D" id="1.10.10.60">
    <property type="entry name" value="Homeodomain-like"/>
    <property type="match status" value="3"/>
</dbReference>
<dbReference type="InterPro" id="IPR051000">
    <property type="entry name" value="Homeobox_DNA-bind_prot"/>
</dbReference>
<name>A0A8H8CQ81_PSICU</name>
<proteinExistence type="predicted"/>
<organism evidence="8">
    <name type="scientific">Psilocybe cubensis</name>
    <name type="common">Psychedelic mushroom</name>
    <name type="synonym">Stropharia cubensis</name>
    <dbReference type="NCBI Taxonomy" id="181762"/>
    <lineage>
        <taxon>Eukaryota</taxon>
        <taxon>Fungi</taxon>
        <taxon>Dikarya</taxon>
        <taxon>Basidiomycota</taxon>
        <taxon>Agaricomycotina</taxon>
        <taxon>Agaricomycetes</taxon>
        <taxon>Agaricomycetidae</taxon>
        <taxon>Agaricales</taxon>
        <taxon>Agaricineae</taxon>
        <taxon>Strophariaceae</taxon>
        <taxon>Psilocybe</taxon>
    </lineage>
</organism>
<feature type="region of interest" description="Disordered" evidence="6">
    <location>
        <begin position="217"/>
        <end position="290"/>
    </location>
</feature>
<gene>
    <name evidence="8" type="ORF">JR316_000408</name>
</gene>
<feature type="region of interest" description="Disordered" evidence="6">
    <location>
        <begin position="394"/>
        <end position="429"/>
    </location>
</feature>
<dbReference type="OrthoDB" id="6159439at2759"/>
<dbReference type="InterPro" id="IPR009057">
    <property type="entry name" value="Homeodomain-like_sf"/>
</dbReference>
<feature type="region of interest" description="Disordered" evidence="6">
    <location>
        <begin position="1"/>
        <end position="40"/>
    </location>
</feature>
<reference evidence="8" key="1">
    <citation type="submission" date="2021-02" db="EMBL/GenBank/DDBJ databases">
        <title>Psilocybe cubensis genome.</title>
        <authorList>
            <person name="Mckernan K.J."/>
            <person name="Crawford S."/>
            <person name="Trippe A."/>
            <person name="Kane L.T."/>
            <person name="Mclaughlin S."/>
        </authorList>
    </citation>
    <scope>NUCLEOTIDE SEQUENCE [LARGE SCALE GENOMIC DNA]</scope>
    <source>
        <strain evidence="8">MGC-MH-2018</strain>
    </source>
</reference>
<feature type="DNA-binding region" description="Homeobox" evidence="4">
    <location>
        <begin position="283"/>
        <end position="342"/>
    </location>
</feature>
<feature type="domain" description="Homeobox" evidence="7">
    <location>
        <begin position="281"/>
        <end position="341"/>
    </location>
</feature>
<dbReference type="PANTHER" id="PTHR24324:SF9">
    <property type="entry name" value="HOMEOBOX DOMAIN-CONTAINING PROTEIN"/>
    <property type="match status" value="1"/>
</dbReference>
<evidence type="ECO:0000259" key="7">
    <source>
        <dbReference type="PROSITE" id="PS50071"/>
    </source>
</evidence>
<evidence type="ECO:0000256" key="1">
    <source>
        <dbReference type="ARBA" id="ARBA00023125"/>
    </source>
</evidence>
<evidence type="ECO:0000256" key="5">
    <source>
        <dbReference type="RuleBase" id="RU000682"/>
    </source>
</evidence>
<dbReference type="EMBL" id="JAFIQS010000001">
    <property type="protein sequence ID" value="KAG5173751.1"/>
    <property type="molecule type" value="Genomic_DNA"/>
</dbReference>
<dbReference type="PROSITE" id="PS50071">
    <property type="entry name" value="HOMEOBOX_2"/>
    <property type="match status" value="3"/>
</dbReference>
<dbReference type="SMART" id="SM00389">
    <property type="entry name" value="HOX"/>
    <property type="match status" value="3"/>
</dbReference>
<evidence type="ECO:0000256" key="4">
    <source>
        <dbReference type="PROSITE-ProRule" id="PRU00108"/>
    </source>
</evidence>
<evidence type="ECO:0000256" key="3">
    <source>
        <dbReference type="ARBA" id="ARBA00023242"/>
    </source>
</evidence>
<feature type="compositionally biased region" description="Low complexity" evidence="6">
    <location>
        <begin position="264"/>
        <end position="278"/>
    </location>
</feature>
<dbReference type="GO" id="GO:0005634">
    <property type="term" value="C:nucleus"/>
    <property type="evidence" value="ECO:0007669"/>
    <property type="project" value="UniProtKB-SubCell"/>
</dbReference>
<dbReference type="GO" id="GO:0030154">
    <property type="term" value="P:cell differentiation"/>
    <property type="evidence" value="ECO:0007669"/>
    <property type="project" value="TreeGrafter"/>
</dbReference>
<keyword evidence="1 4" id="KW-0238">DNA-binding</keyword>
<feature type="domain" description="Homeobox" evidence="7">
    <location>
        <begin position="163"/>
        <end position="223"/>
    </location>
</feature>
<evidence type="ECO:0000256" key="2">
    <source>
        <dbReference type="ARBA" id="ARBA00023155"/>
    </source>
</evidence>
<accession>A0A8H8CQ81</accession>
<sequence length="477" mass="53658">MSPPFDHWADSSPAPAAPAVQPNANQQSKKPRHRHSPSQLAALKHLFDQNEHPPLEQRSALADRLGMETKTVNAWFQNKRASSKKRVRGGAAPQYDPQPITTAVPCPPPPPSMQKHDMSRHSEIVYPDDECLSVHSRSVSVVKSESFYAGHPDQAHFYTESENMPRRMRIRPSPEQTEELRKLYNINPHPSTEQRTTLAQNIGMRYESVTNWFQNQRSLAKKRKEDEPDSYSVPKPEYPHESRHYSAFPPPPFTSSSILHDNSPPRSLRRSPSPYGPRTTTFARPRRSRPEPYQLDALKVLFTKTATPTIEERSALALEIGMDVGKVTNWFRNLRQTARKRAKKSGSGDDDDDDSYLGGDMYSASASRFGTPSFGSSSSSSVNDYSVDMDDFYMHNAHSDGSEEDDYQEAVTPSPEHSPSPPRSSINPQEKEYKSLDTLSMPYPVGTGKVSPTGINYDDAMLLISFQRGISGRDLHY</sequence>
<dbReference type="InterPro" id="IPR001356">
    <property type="entry name" value="HD"/>
</dbReference>
<feature type="domain" description="Homeobox" evidence="7">
    <location>
        <begin position="26"/>
        <end position="86"/>
    </location>
</feature>
<dbReference type="Pfam" id="PF00046">
    <property type="entry name" value="Homeodomain"/>
    <property type="match status" value="3"/>
</dbReference>
<feature type="DNA-binding region" description="Homeobox" evidence="4">
    <location>
        <begin position="28"/>
        <end position="87"/>
    </location>
</feature>
<dbReference type="GO" id="GO:0000981">
    <property type="term" value="F:DNA-binding transcription factor activity, RNA polymerase II-specific"/>
    <property type="evidence" value="ECO:0007669"/>
    <property type="project" value="InterPro"/>
</dbReference>
<protein>
    <recommendedName>
        <fullName evidence="7">Homeobox domain-containing protein</fullName>
    </recommendedName>
</protein>
<dbReference type="SUPFAM" id="SSF46689">
    <property type="entry name" value="Homeodomain-like"/>
    <property type="match status" value="3"/>
</dbReference>
<dbReference type="GO" id="GO:0000978">
    <property type="term" value="F:RNA polymerase II cis-regulatory region sequence-specific DNA binding"/>
    <property type="evidence" value="ECO:0007669"/>
    <property type="project" value="TreeGrafter"/>
</dbReference>
<dbReference type="PANTHER" id="PTHR24324">
    <property type="entry name" value="HOMEOBOX PROTEIN HHEX"/>
    <property type="match status" value="1"/>
</dbReference>
<feature type="DNA-binding region" description="Homeobox" evidence="4">
    <location>
        <begin position="165"/>
        <end position="224"/>
    </location>
</feature>
<evidence type="ECO:0000313" key="8">
    <source>
        <dbReference type="EMBL" id="KAG5173751.1"/>
    </source>
</evidence>
<keyword evidence="2 4" id="KW-0371">Homeobox</keyword>
<keyword evidence="3 4" id="KW-0539">Nucleus</keyword>